<name>A0ABD0XUC9_UMBPY</name>
<sequence>MEGLYFDVKPRSPASSFTPTSKRSASAPSQLNLASSRLTTLAPLTSPLHLSPAGRKHDPIEDDEEVKYTLTLIGCLAVHPLTTMAMLPWVVAEIGRPQPGGPEWKLPVKQPGSPARERLSIRDQVVCISISASWVRCLWVEEVENASRPWDPLTHTHTSTHVLFECRPHLVTKLLHNSREPGSLVCLVRDAGLCHCYSFLCHNHAKVGWVCIRWLRG</sequence>
<accession>A0ABD0XUC9</accession>
<dbReference type="Proteomes" id="UP001557470">
    <property type="component" value="Unassembled WGS sequence"/>
</dbReference>
<protein>
    <submittedName>
        <fullName evidence="2">Uncharacterized protein</fullName>
    </submittedName>
</protein>
<dbReference type="EMBL" id="JAGEUA010000001">
    <property type="protein sequence ID" value="KAL1023997.1"/>
    <property type="molecule type" value="Genomic_DNA"/>
</dbReference>
<dbReference type="SUPFAM" id="SSF50729">
    <property type="entry name" value="PH domain-like"/>
    <property type="match status" value="1"/>
</dbReference>
<feature type="region of interest" description="Disordered" evidence="1">
    <location>
        <begin position="1"/>
        <end position="29"/>
    </location>
</feature>
<proteinExistence type="predicted"/>
<evidence type="ECO:0000313" key="2">
    <source>
        <dbReference type="EMBL" id="KAL1023997.1"/>
    </source>
</evidence>
<comment type="caution">
    <text evidence="2">The sequence shown here is derived from an EMBL/GenBank/DDBJ whole genome shotgun (WGS) entry which is preliminary data.</text>
</comment>
<evidence type="ECO:0000313" key="3">
    <source>
        <dbReference type="Proteomes" id="UP001557470"/>
    </source>
</evidence>
<reference evidence="2 3" key="1">
    <citation type="submission" date="2024-06" db="EMBL/GenBank/DDBJ databases">
        <authorList>
            <person name="Pan Q."/>
            <person name="Wen M."/>
            <person name="Jouanno E."/>
            <person name="Zahm M."/>
            <person name="Klopp C."/>
            <person name="Cabau C."/>
            <person name="Louis A."/>
            <person name="Berthelot C."/>
            <person name="Parey E."/>
            <person name="Roest Crollius H."/>
            <person name="Montfort J."/>
            <person name="Robinson-Rechavi M."/>
            <person name="Bouchez O."/>
            <person name="Lampietro C."/>
            <person name="Lopez Roques C."/>
            <person name="Donnadieu C."/>
            <person name="Postlethwait J."/>
            <person name="Bobe J."/>
            <person name="Verreycken H."/>
            <person name="Guiguen Y."/>
        </authorList>
    </citation>
    <scope>NUCLEOTIDE SEQUENCE [LARGE SCALE GENOMIC DNA]</scope>
    <source>
        <strain evidence="2">Up_M1</strain>
        <tissue evidence="2">Testis</tissue>
    </source>
</reference>
<keyword evidence="3" id="KW-1185">Reference proteome</keyword>
<gene>
    <name evidence="2" type="ORF">UPYG_G00050060</name>
</gene>
<feature type="compositionally biased region" description="Polar residues" evidence="1">
    <location>
        <begin position="13"/>
        <end position="29"/>
    </location>
</feature>
<organism evidence="2 3">
    <name type="scientific">Umbra pygmaea</name>
    <name type="common">Eastern mudminnow</name>
    <dbReference type="NCBI Taxonomy" id="75934"/>
    <lineage>
        <taxon>Eukaryota</taxon>
        <taxon>Metazoa</taxon>
        <taxon>Chordata</taxon>
        <taxon>Craniata</taxon>
        <taxon>Vertebrata</taxon>
        <taxon>Euteleostomi</taxon>
        <taxon>Actinopterygii</taxon>
        <taxon>Neopterygii</taxon>
        <taxon>Teleostei</taxon>
        <taxon>Protacanthopterygii</taxon>
        <taxon>Esociformes</taxon>
        <taxon>Umbridae</taxon>
        <taxon>Umbra</taxon>
    </lineage>
</organism>
<evidence type="ECO:0000256" key="1">
    <source>
        <dbReference type="SAM" id="MobiDB-lite"/>
    </source>
</evidence>
<dbReference type="AlphaFoldDB" id="A0ABD0XUC9"/>